<reference evidence="1 2" key="1">
    <citation type="journal article" date="2024" name="G3 (Bethesda)">
        <title>Genome assembly of Hibiscus sabdariffa L. provides insights into metabolisms of medicinal natural products.</title>
        <authorList>
            <person name="Kim T."/>
        </authorList>
    </citation>
    <scope>NUCLEOTIDE SEQUENCE [LARGE SCALE GENOMIC DNA]</scope>
    <source>
        <strain evidence="1">TK-2024</strain>
        <tissue evidence="1">Old leaves</tissue>
    </source>
</reference>
<comment type="caution">
    <text evidence="1">The sequence shown here is derived from an EMBL/GenBank/DDBJ whole genome shotgun (WGS) entry which is preliminary data.</text>
</comment>
<evidence type="ECO:0000313" key="2">
    <source>
        <dbReference type="Proteomes" id="UP001396334"/>
    </source>
</evidence>
<organism evidence="1 2">
    <name type="scientific">Hibiscus sabdariffa</name>
    <name type="common">roselle</name>
    <dbReference type="NCBI Taxonomy" id="183260"/>
    <lineage>
        <taxon>Eukaryota</taxon>
        <taxon>Viridiplantae</taxon>
        <taxon>Streptophyta</taxon>
        <taxon>Embryophyta</taxon>
        <taxon>Tracheophyta</taxon>
        <taxon>Spermatophyta</taxon>
        <taxon>Magnoliopsida</taxon>
        <taxon>eudicotyledons</taxon>
        <taxon>Gunneridae</taxon>
        <taxon>Pentapetalae</taxon>
        <taxon>rosids</taxon>
        <taxon>malvids</taxon>
        <taxon>Malvales</taxon>
        <taxon>Malvaceae</taxon>
        <taxon>Malvoideae</taxon>
        <taxon>Hibiscus</taxon>
    </lineage>
</organism>
<gene>
    <name evidence="1" type="ORF">V6N11_025218</name>
</gene>
<proteinExistence type="predicted"/>
<sequence length="237" mass="26907">MRDWQKTDDLDALFERFFKFRDNKEDEEAWFISVEAYLWSLWIARNDKIFEGKTTNFARFALSGEIENINMVESKHVLRYAFGDLLDCEQGRCYNGHNACFAWSRVIESFGGMVKFKLLEHQLTEFEDIGNNGNSFEVVSCLRSLKILELNEFDCVTCMAFWLGKSEVVVVEATVCAALGHRWAVVSAVSIGLETLTGKGQTLVEGLVEQGWVEPKCGPELLNRESGPGARRPRGDV</sequence>
<name>A0ABR2QPG9_9ROSI</name>
<dbReference type="EMBL" id="JBBPBN010000035">
    <property type="protein sequence ID" value="KAK9002546.1"/>
    <property type="molecule type" value="Genomic_DNA"/>
</dbReference>
<keyword evidence="2" id="KW-1185">Reference proteome</keyword>
<protein>
    <submittedName>
        <fullName evidence="1">Uncharacterized protein</fullName>
    </submittedName>
</protein>
<dbReference type="Proteomes" id="UP001396334">
    <property type="component" value="Unassembled WGS sequence"/>
</dbReference>
<evidence type="ECO:0000313" key="1">
    <source>
        <dbReference type="EMBL" id="KAK9002546.1"/>
    </source>
</evidence>
<accession>A0ABR2QPG9</accession>